<dbReference type="OMA" id="CDQWTEW"/>
<feature type="transmembrane region" description="Helical" evidence="3">
    <location>
        <begin position="135"/>
        <end position="158"/>
    </location>
</feature>
<dbReference type="InterPro" id="IPR036383">
    <property type="entry name" value="TSP1_rpt_sf"/>
</dbReference>
<protein>
    <recommendedName>
        <fullName evidence="4">CCN TSP1 domain-containing protein</fullName>
    </recommendedName>
</protein>
<keyword evidence="3" id="KW-1133">Transmembrane helix</keyword>
<accession>A0A0L7K6Q6</accession>
<comment type="subcellular location">
    <subcellularLocation>
        <location evidence="1">Cell membrane</location>
    </subcellularLocation>
</comment>
<dbReference type="SMART" id="SM00209">
    <property type="entry name" value="TSP1"/>
    <property type="match status" value="1"/>
</dbReference>
<dbReference type="KEGG" id="pfh:PFHG_00323"/>
<organism evidence="5 6">
    <name type="scientific">Plasmodium falciparum (isolate HB3)</name>
    <dbReference type="NCBI Taxonomy" id="137071"/>
    <lineage>
        <taxon>Eukaryota</taxon>
        <taxon>Sar</taxon>
        <taxon>Alveolata</taxon>
        <taxon>Apicomplexa</taxon>
        <taxon>Aconoidasida</taxon>
        <taxon>Haemosporida</taxon>
        <taxon>Plasmodiidae</taxon>
        <taxon>Plasmodium</taxon>
        <taxon>Plasmodium (Laverania)</taxon>
    </lineage>
</organism>
<dbReference type="EMBL" id="CH671922">
    <property type="protein sequence ID" value="KOB58574.1"/>
    <property type="molecule type" value="Genomic_DNA"/>
</dbReference>
<name>A0A0L7K6Q6_PLAFX</name>
<dbReference type="Proteomes" id="UP000054289">
    <property type="component" value="Unassembled WGS sequence"/>
</dbReference>
<dbReference type="Gene3D" id="2.20.100.10">
    <property type="entry name" value="Thrombospondin type-1 (TSP1) repeat"/>
    <property type="match status" value="1"/>
</dbReference>
<keyword evidence="2" id="KW-1003">Cell membrane</keyword>
<dbReference type="Pfam" id="PF19035">
    <property type="entry name" value="TSP1_CCN"/>
    <property type="match status" value="1"/>
</dbReference>
<reference evidence="6" key="2">
    <citation type="submission" date="2006-03" db="EMBL/GenBank/DDBJ databases">
        <title>The genome sequence of the Plasmodium falciparum HB3.</title>
        <authorList>
            <consortium name="The Broad Institute Genome Sequencing Platform"/>
            <person name="Birren B."/>
            <person name="Lander E."/>
            <person name="Galagan J."/>
            <person name="Nusbaum C."/>
            <person name="Devon K."/>
            <person name="Henn M."/>
            <person name="Jaffe D."/>
            <person name="Butler J."/>
            <person name="Alvarez P."/>
            <person name="Gnerre S."/>
            <person name="Grabherr M."/>
            <person name="Kleber M."/>
            <person name="Mauceli E."/>
            <person name="Brockman W."/>
            <person name="MacCallum I.A."/>
            <person name="Rounsley S."/>
            <person name="Young S."/>
            <person name="LaButti K."/>
            <person name="Pushparaj V."/>
            <person name="DeCaprio D."/>
            <person name="Crawford M."/>
            <person name="Koehrsen M."/>
            <person name="Engels R."/>
            <person name="Montgomery P."/>
            <person name="Pearson M."/>
            <person name="Howarth C."/>
            <person name="Larson L."/>
            <person name="Luoma S."/>
            <person name="White J."/>
            <person name="Kodira C."/>
            <person name="Zeng Q."/>
            <person name="Oleary S."/>
            <person name="Yandava C."/>
            <person name="Alvarado L."/>
            <person name="Wirth D."/>
            <person name="Volkman S."/>
            <person name="Hartl D."/>
        </authorList>
    </citation>
    <scope>NUCLEOTIDE SEQUENCE [LARGE SCALE GENOMIC DNA]</scope>
</reference>
<dbReference type="InterPro" id="IPR043973">
    <property type="entry name" value="TSP1_CCN"/>
</dbReference>
<evidence type="ECO:0000256" key="2">
    <source>
        <dbReference type="ARBA" id="ARBA00022475"/>
    </source>
</evidence>
<evidence type="ECO:0000259" key="4">
    <source>
        <dbReference type="Pfam" id="PF19035"/>
    </source>
</evidence>
<gene>
    <name evidence="5" type="ORF">PFHG_00323</name>
</gene>
<reference evidence="5 6" key="1">
    <citation type="submission" date="2006-03" db="EMBL/GenBank/DDBJ databases">
        <title>Annotation of Plasmodium falciparum HB3.</title>
        <authorList>
            <consortium name="The Broad Institute Genome Sequencing Platform"/>
            <person name="Volkman S.K."/>
            <person name="Neafsey D.E."/>
            <person name="Dash A.P."/>
            <person name="Chitnis C.E."/>
            <person name="Hartl D.L."/>
            <person name="Young S.K."/>
            <person name="Zeng Q."/>
            <person name="Koehrsen M."/>
            <person name="Alvarado L."/>
            <person name="Berlin A."/>
            <person name="Borenstein D."/>
            <person name="Chapman S.B."/>
            <person name="Chen Z."/>
            <person name="Engels R."/>
            <person name="Freedman E."/>
            <person name="Gellesch M."/>
            <person name="Goldberg J."/>
            <person name="Griggs A."/>
            <person name="Gujja S."/>
            <person name="Heilman E.R."/>
            <person name="Heiman D.I."/>
            <person name="Howarth C."/>
            <person name="Jen D."/>
            <person name="Larson L."/>
            <person name="Mehta T."/>
            <person name="Neiman D."/>
            <person name="Park D."/>
            <person name="Pearson M."/>
            <person name="Roberts A."/>
            <person name="Saif S."/>
            <person name="Shea T."/>
            <person name="Shenoy N."/>
            <person name="Sisk P."/>
            <person name="Stolte C."/>
            <person name="Sykes S."/>
            <person name="Walk T."/>
            <person name="White J."/>
            <person name="Yandava C."/>
            <person name="Haas B."/>
            <person name="Henn M.R."/>
            <person name="Nusbaum C."/>
            <person name="Birren B."/>
        </authorList>
    </citation>
    <scope>NUCLEOTIDE SEQUENCE [LARGE SCALE GENOMIC DNA]</scope>
    <source>
        <strain evidence="5">HB3</strain>
    </source>
</reference>
<dbReference type="VEuPathDB" id="PlasmoDB:PfHB3_010008200"/>
<dbReference type="SUPFAM" id="SSF82895">
    <property type="entry name" value="TSP-1 type 1 repeat"/>
    <property type="match status" value="1"/>
</dbReference>
<evidence type="ECO:0000313" key="5">
    <source>
        <dbReference type="EMBL" id="KOB58574.1"/>
    </source>
</evidence>
<feature type="domain" description="CCN TSP1" evidence="4">
    <location>
        <begin position="61"/>
        <end position="108"/>
    </location>
</feature>
<dbReference type="AlphaFoldDB" id="A0A0L7K6Q6"/>
<sequence>MLMKISRYFFLLYLIKAHLDFFLRYRTGFIRSRLETYIGNSDVRYNKSFINNRLLNEHAHCDAWSEWSACSKTCDYGIKIRVKISTDQTKSKACSNITESTICHEHICPRTFEEAEETYLHNKEKEKKKKFRTTYILIFTIFSVVNIVVLLICVILSIKKKII</sequence>
<dbReference type="GO" id="GO:0007165">
    <property type="term" value="P:signal transduction"/>
    <property type="evidence" value="ECO:0007669"/>
    <property type="project" value="InterPro"/>
</dbReference>
<dbReference type="GO" id="GO:0005886">
    <property type="term" value="C:plasma membrane"/>
    <property type="evidence" value="ECO:0007669"/>
    <property type="project" value="UniProtKB-SubCell"/>
</dbReference>
<evidence type="ECO:0000256" key="1">
    <source>
        <dbReference type="ARBA" id="ARBA00004236"/>
    </source>
</evidence>
<keyword evidence="3" id="KW-0472">Membrane</keyword>
<dbReference type="PROSITE" id="PS50092">
    <property type="entry name" value="TSP1"/>
    <property type="match status" value="1"/>
</dbReference>
<dbReference type="SMR" id="A0A0L7K6Q6"/>
<dbReference type="OrthoDB" id="446173at2759"/>
<proteinExistence type="predicted"/>
<evidence type="ECO:0000313" key="6">
    <source>
        <dbReference type="Proteomes" id="UP000054289"/>
    </source>
</evidence>
<keyword evidence="3" id="KW-0812">Transmembrane</keyword>
<dbReference type="InterPro" id="IPR000884">
    <property type="entry name" value="TSP1_rpt"/>
</dbReference>
<evidence type="ECO:0000256" key="3">
    <source>
        <dbReference type="SAM" id="Phobius"/>
    </source>
</evidence>